<protein>
    <submittedName>
        <fullName evidence="3">Uncharacterized protein</fullName>
    </submittedName>
</protein>
<name>A0AAV7JYL2_9METZ</name>
<evidence type="ECO:0000256" key="1">
    <source>
        <dbReference type="SAM" id="Coils"/>
    </source>
</evidence>
<feature type="region of interest" description="Disordered" evidence="2">
    <location>
        <begin position="1"/>
        <end position="41"/>
    </location>
</feature>
<evidence type="ECO:0000256" key="2">
    <source>
        <dbReference type="SAM" id="MobiDB-lite"/>
    </source>
</evidence>
<feature type="region of interest" description="Disordered" evidence="2">
    <location>
        <begin position="58"/>
        <end position="92"/>
    </location>
</feature>
<accession>A0AAV7JYL2</accession>
<feature type="compositionally biased region" description="Polar residues" evidence="2">
    <location>
        <begin position="1"/>
        <end position="12"/>
    </location>
</feature>
<evidence type="ECO:0000313" key="4">
    <source>
        <dbReference type="Proteomes" id="UP001165289"/>
    </source>
</evidence>
<gene>
    <name evidence="3" type="ORF">LOD99_3510</name>
</gene>
<feature type="region of interest" description="Disordered" evidence="2">
    <location>
        <begin position="217"/>
        <end position="237"/>
    </location>
</feature>
<organism evidence="3 4">
    <name type="scientific">Oopsacas minuta</name>
    <dbReference type="NCBI Taxonomy" id="111878"/>
    <lineage>
        <taxon>Eukaryota</taxon>
        <taxon>Metazoa</taxon>
        <taxon>Porifera</taxon>
        <taxon>Hexactinellida</taxon>
        <taxon>Hexasterophora</taxon>
        <taxon>Lyssacinosida</taxon>
        <taxon>Leucopsacidae</taxon>
        <taxon>Oopsacas</taxon>
    </lineage>
</organism>
<feature type="coiled-coil region" evidence="1">
    <location>
        <begin position="101"/>
        <end position="135"/>
    </location>
</feature>
<sequence length="237" mass="27631">MAQYQNYMQNPQFRPEVRNPIPALGQIRISPQPQFPPEYPQYAEQYQNRAQLVQHQYLQHETQHQIPSYPGRPNYPSGQPPPAGYSQPSPIGLDRKYQTKIKDLEKELEYKKKVILSLEKENRLLTGRLEVVESNLEPQSKWNNTRMPDLNKEIADLDKAIRSGPQLNTIIDKIKSIKEVLDSIFSPHDRLSSTVPSRSKQNQIYLSPLGQQVYYQDQRQSPNPGHQPQLRPTYQQY</sequence>
<reference evidence="3 4" key="1">
    <citation type="journal article" date="2023" name="BMC Biol.">
        <title>The compact genome of the sponge Oopsacas minuta (Hexactinellida) is lacking key metazoan core genes.</title>
        <authorList>
            <person name="Santini S."/>
            <person name="Schenkelaars Q."/>
            <person name="Jourda C."/>
            <person name="Duchesne M."/>
            <person name="Belahbib H."/>
            <person name="Rocher C."/>
            <person name="Selva M."/>
            <person name="Riesgo A."/>
            <person name="Vervoort M."/>
            <person name="Leys S.P."/>
            <person name="Kodjabachian L."/>
            <person name="Le Bivic A."/>
            <person name="Borchiellini C."/>
            <person name="Claverie J.M."/>
            <person name="Renard E."/>
        </authorList>
    </citation>
    <scope>NUCLEOTIDE SEQUENCE [LARGE SCALE GENOMIC DNA]</scope>
    <source>
        <strain evidence="3">SPO-2</strain>
    </source>
</reference>
<keyword evidence="1" id="KW-0175">Coiled coil</keyword>
<comment type="caution">
    <text evidence="3">The sequence shown here is derived from an EMBL/GenBank/DDBJ whole genome shotgun (WGS) entry which is preliminary data.</text>
</comment>
<dbReference type="Proteomes" id="UP001165289">
    <property type="component" value="Unassembled WGS sequence"/>
</dbReference>
<keyword evidence="4" id="KW-1185">Reference proteome</keyword>
<proteinExistence type="predicted"/>
<dbReference type="EMBL" id="JAKMXF010000266">
    <property type="protein sequence ID" value="KAI6653615.1"/>
    <property type="molecule type" value="Genomic_DNA"/>
</dbReference>
<dbReference type="AlphaFoldDB" id="A0AAV7JYL2"/>
<evidence type="ECO:0000313" key="3">
    <source>
        <dbReference type="EMBL" id="KAI6653615.1"/>
    </source>
</evidence>